<comment type="caution">
    <text evidence="2">The sequence shown here is derived from an EMBL/GenBank/DDBJ whole genome shotgun (WGS) entry which is preliminary data.</text>
</comment>
<reference evidence="2 3" key="1">
    <citation type="submission" date="2019-12" db="EMBL/GenBank/DDBJ databases">
        <title>Whole genome shotgun sequence of Streptomyces hygroscopicus subsp. glebosus NBRC 13786.</title>
        <authorList>
            <person name="Ichikawa N."/>
            <person name="Kimura A."/>
            <person name="Kitahashi Y."/>
            <person name="Komaki H."/>
            <person name="Tamura T."/>
        </authorList>
    </citation>
    <scope>NUCLEOTIDE SEQUENCE [LARGE SCALE GENOMIC DNA]</scope>
    <source>
        <strain evidence="2 3">NBRC 13786</strain>
    </source>
</reference>
<dbReference type="Proteomes" id="UP000430079">
    <property type="component" value="Unassembled WGS sequence"/>
</dbReference>
<dbReference type="AlphaFoldDB" id="A0A640SPB4"/>
<dbReference type="RefSeq" id="WP_223123577.1">
    <property type="nucleotide sequence ID" value="NZ_BLIO01000001.1"/>
</dbReference>
<name>A0A640SPB4_9ACTN</name>
<keyword evidence="1" id="KW-0472">Membrane</keyword>
<evidence type="ECO:0000313" key="3">
    <source>
        <dbReference type="Proteomes" id="UP000430079"/>
    </source>
</evidence>
<dbReference type="EMBL" id="BLIO01000001">
    <property type="protein sequence ID" value="GFE13249.1"/>
    <property type="molecule type" value="Genomic_DNA"/>
</dbReference>
<sequence length="221" mass="24830">MFSSLAIAGYFVGQYGQGTLAELAPRNVGLATTYADRSWPVQVAFYVHIVSAGLALALGPWQFSKRLRARCPRVHQWIGRIYMITLALGTVAAFIMSMFSSVGISGFFGFAALAVLWGWTALRGYKAARARRFREHEAWMIRNFALTYAAVTLRLWLGVLILVQLPFSDGREFTDIFSQAYGPLPYLCWIPNIVVAEFMVRRRNLPSLHMTTSTPDPRLTI</sequence>
<accession>A0A640SPB4</accession>
<dbReference type="Pfam" id="PF10067">
    <property type="entry name" value="DUF2306"/>
    <property type="match status" value="1"/>
</dbReference>
<evidence type="ECO:0000256" key="1">
    <source>
        <dbReference type="SAM" id="Phobius"/>
    </source>
</evidence>
<feature type="transmembrane region" description="Helical" evidence="1">
    <location>
        <begin position="43"/>
        <end position="61"/>
    </location>
</feature>
<protein>
    <recommendedName>
        <fullName evidence="4">DUF2306 domain-containing protein</fullName>
    </recommendedName>
</protein>
<keyword evidence="3" id="KW-1185">Reference proteome</keyword>
<organism evidence="2 3">
    <name type="scientific">Streptomyces glebosus</name>
    <dbReference type="NCBI Taxonomy" id="249580"/>
    <lineage>
        <taxon>Bacteria</taxon>
        <taxon>Bacillati</taxon>
        <taxon>Actinomycetota</taxon>
        <taxon>Actinomycetes</taxon>
        <taxon>Kitasatosporales</taxon>
        <taxon>Streptomycetaceae</taxon>
        <taxon>Streptomyces</taxon>
    </lineage>
</organism>
<feature type="transmembrane region" description="Helical" evidence="1">
    <location>
        <begin position="143"/>
        <end position="163"/>
    </location>
</feature>
<keyword evidence="1" id="KW-1133">Transmembrane helix</keyword>
<gene>
    <name evidence="2" type="ORF">Sgleb_12960</name>
</gene>
<evidence type="ECO:0008006" key="4">
    <source>
        <dbReference type="Google" id="ProtNLM"/>
    </source>
</evidence>
<feature type="transmembrane region" description="Helical" evidence="1">
    <location>
        <begin position="81"/>
        <end position="99"/>
    </location>
</feature>
<dbReference type="InterPro" id="IPR018750">
    <property type="entry name" value="DUF2306_membrane"/>
</dbReference>
<evidence type="ECO:0000313" key="2">
    <source>
        <dbReference type="EMBL" id="GFE13249.1"/>
    </source>
</evidence>
<feature type="transmembrane region" description="Helical" evidence="1">
    <location>
        <begin position="105"/>
        <end position="122"/>
    </location>
</feature>
<feature type="transmembrane region" description="Helical" evidence="1">
    <location>
        <begin position="183"/>
        <end position="200"/>
    </location>
</feature>
<keyword evidence="1" id="KW-0812">Transmembrane</keyword>
<proteinExistence type="predicted"/>